<reference evidence="4" key="2">
    <citation type="submission" date="2022-03" db="EMBL/GenBank/DDBJ databases">
        <title>Draft title - Genomic analysis of global carrot germplasm unveils the trajectory of domestication and the origin of high carotenoid orange carrot.</title>
        <authorList>
            <person name="Iorizzo M."/>
            <person name="Ellison S."/>
            <person name="Senalik D."/>
            <person name="Macko-Podgorni A."/>
            <person name="Grzebelus D."/>
            <person name="Bostan H."/>
            <person name="Rolling W."/>
            <person name="Curaba J."/>
            <person name="Simon P."/>
        </authorList>
    </citation>
    <scope>NUCLEOTIDE SEQUENCE</scope>
    <source>
        <tissue evidence="4">Leaf</tissue>
    </source>
</reference>
<dbReference type="Gene3D" id="3.30.420.10">
    <property type="entry name" value="Ribonuclease H-like superfamily/Ribonuclease H"/>
    <property type="match status" value="1"/>
</dbReference>
<protein>
    <recommendedName>
        <fullName evidence="6">Exonuclease domain-containing protein</fullName>
    </recommendedName>
</protein>
<name>A0AAF0WUI1_DAUCS</name>
<feature type="transmembrane region" description="Helical" evidence="3">
    <location>
        <begin position="51"/>
        <end position="70"/>
    </location>
</feature>
<dbReference type="EMBL" id="CP093345">
    <property type="protein sequence ID" value="WOG95111.1"/>
    <property type="molecule type" value="Genomic_DNA"/>
</dbReference>
<keyword evidence="2" id="KW-0378">Hydrolase</keyword>
<evidence type="ECO:0000256" key="2">
    <source>
        <dbReference type="ARBA" id="ARBA00022839"/>
    </source>
</evidence>
<keyword evidence="2" id="KW-0269">Exonuclease</keyword>
<reference evidence="4" key="1">
    <citation type="journal article" date="2016" name="Nat. Genet.">
        <title>A high-quality carrot genome assembly provides new insights into carotenoid accumulation and asterid genome evolution.</title>
        <authorList>
            <person name="Iorizzo M."/>
            <person name="Ellison S."/>
            <person name="Senalik D."/>
            <person name="Zeng P."/>
            <person name="Satapoomin P."/>
            <person name="Huang J."/>
            <person name="Bowman M."/>
            <person name="Iovene M."/>
            <person name="Sanseverino W."/>
            <person name="Cavagnaro P."/>
            <person name="Yildiz M."/>
            <person name="Macko-Podgorni A."/>
            <person name="Moranska E."/>
            <person name="Grzebelus E."/>
            <person name="Grzebelus D."/>
            <person name="Ashrafi H."/>
            <person name="Zheng Z."/>
            <person name="Cheng S."/>
            <person name="Spooner D."/>
            <person name="Van Deynze A."/>
            <person name="Simon P."/>
        </authorList>
    </citation>
    <scope>NUCLEOTIDE SEQUENCE</scope>
    <source>
        <tissue evidence="4">Leaf</tissue>
    </source>
</reference>
<evidence type="ECO:0000313" key="5">
    <source>
        <dbReference type="Proteomes" id="UP000077755"/>
    </source>
</evidence>
<dbReference type="InterPro" id="IPR036397">
    <property type="entry name" value="RNaseH_sf"/>
</dbReference>
<dbReference type="SUPFAM" id="SSF53098">
    <property type="entry name" value="Ribonuclease H-like"/>
    <property type="match status" value="1"/>
</dbReference>
<gene>
    <name evidence="4" type="ORF">DCAR_0314413</name>
</gene>
<keyword evidence="3" id="KW-0812">Transmembrane</keyword>
<organism evidence="4 5">
    <name type="scientific">Daucus carota subsp. sativus</name>
    <name type="common">Carrot</name>
    <dbReference type="NCBI Taxonomy" id="79200"/>
    <lineage>
        <taxon>Eukaryota</taxon>
        <taxon>Viridiplantae</taxon>
        <taxon>Streptophyta</taxon>
        <taxon>Embryophyta</taxon>
        <taxon>Tracheophyta</taxon>
        <taxon>Spermatophyta</taxon>
        <taxon>Magnoliopsida</taxon>
        <taxon>eudicotyledons</taxon>
        <taxon>Gunneridae</taxon>
        <taxon>Pentapetalae</taxon>
        <taxon>asterids</taxon>
        <taxon>campanulids</taxon>
        <taxon>Apiales</taxon>
        <taxon>Apiaceae</taxon>
        <taxon>Apioideae</taxon>
        <taxon>Scandiceae</taxon>
        <taxon>Daucinae</taxon>
        <taxon>Daucus</taxon>
        <taxon>Daucus sect. Daucus</taxon>
    </lineage>
</organism>
<keyword evidence="3" id="KW-0472">Membrane</keyword>
<evidence type="ECO:0008006" key="6">
    <source>
        <dbReference type="Google" id="ProtNLM"/>
    </source>
</evidence>
<dbReference type="PANTHER" id="PTHR11046:SF0">
    <property type="entry name" value="OLIGORIBONUCLEASE, MITOCHONDRIAL"/>
    <property type="match status" value="1"/>
</dbReference>
<sequence>MTGLGVEVSRIQEIACIITDGNLTKSIEVLSSAYNFFKLTLSDAMFPCSQYIIRFFFFLVSFSSLVYVLLGSNIVIHQTKVCLDKWETGVRVTMEKAVRRHVEKRVLQSKLGEEEAEAQVLQFVKRHWGIHTPLLAGNSVYMDLLFLKVQNSEVNHLMIFYMHMCMPRLASLVPRVLVDVSSVKALCILWYPRDNQKAPQKINKHRAMDDTKESIAELKFYQDNIFKHRTKK</sequence>
<evidence type="ECO:0000256" key="1">
    <source>
        <dbReference type="ARBA" id="ARBA00022722"/>
    </source>
</evidence>
<dbReference type="Proteomes" id="UP000077755">
    <property type="component" value="Chromosome 3"/>
</dbReference>
<dbReference type="AlphaFoldDB" id="A0AAF0WUI1"/>
<evidence type="ECO:0000256" key="3">
    <source>
        <dbReference type="SAM" id="Phobius"/>
    </source>
</evidence>
<dbReference type="GO" id="GO:0005739">
    <property type="term" value="C:mitochondrion"/>
    <property type="evidence" value="ECO:0007669"/>
    <property type="project" value="TreeGrafter"/>
</dbReference>
<dbReference type="InterPro" id="IPR012337">
    <property type="entry name" value="RNaseH-like_sf"/>
</dbReference>
<evidence type="ECO:0000313" key="4">
    <source>
        <dbReference type="EMBL" id="WOG95111.1"/>
    </source>
</evidence>
<dbReference type="GO" id="GO:0003676">
    <property type="term" value="F:nucleic acid binding"/>
    <property type="evidence" value="ECO:0007669"/>
    <property type="project" value="InterPro"/>
</dbReference>
<keyword evidence="3" id="KW-1133">Transmembrane helix</keyword>
<proteinExistence type="predicted"/>
<dbReference type="GO" id="GO:0000175">
    <property type="term" value="F:3'-5'-RNA exonuclease activity"/>
    <property type="evidence" value="ECO:0007669"/>
    <property type="project" value="InterPro"/>
</dbReference>
<accession>A0AAF0WUI1</accession>
<dbReference type="PANTHER" id="PTHR11046">
    <property type="entry name" value="OLIGORIBONUCLEASE, MITOCHONDRIAL"/>
    <property type="match status" value="1"/>
</dbReference>
<keyword evidence="1" id="KW-0540">Nuclease</keyword>
<dbReference type="InterPro" id="IPR022894">
    <property type="entry name" value="Oligoribonuclease"/>
</dbReference>
<keyword evidence="5" id="KW-1185">Reference proteome</keyword>